<feature type="domain" description="Fumarate reductase/succinate dehydrogenase flavoprotein-like C-terminal" evidence="15">
    <location>
        <begin position="431"/>
        <end position="511"/>
    </location>
</feature>
<evidence type="ECO:0000256" key="10">
    <source>
        <dbReference type="NCBIfam" id="TIGR00551"/>
    </source>
</evidence>
<dbReference type="GO" id="GO:0008734">
    <property type="term" value="F:L-aspartate oxidase activity"/>
    <property type="evidence" value="ECO:0007669"/>
    <property type="project" value="UniProtKB-UniRule"/>
</dbReference>
<dbReference type="NCBIfam" id="TIGR00551">
    <property type="entry name" value="nadB"/>
    <property type="match status" value="1"/>
</dbReference>
<gene>
    <name evidence="16" type="primary">nadB</name>
    <name evidence="16" type="ORF">GCM10011289_34860</name>
</gene>
<dbReference type="PIRSF" id="PIRSF000171">
    <property type="entry name" value="SDHA_APRA_LASPO"/>
    <property type="match status" value="1"/>
</dbReference>
<evidence type="ECO:0000313" key="16">
    <source>
        <dbReference type="EMBL" id="GGY28615.1"/>
    </source>
</evidence>
<dbReference type="InterPro" id="IPR003953">
    <property type="entry name" value="FAD-dep_OxRdtase_2_FAD-bd"/>
</dbReference>
<dbReference type="PRINTS" id="PR00368">
    <property type="entry name" value="FADPNR"/>
</dbReference>
<dbReference type="InterPro" id="IPR015939">
    <property type="entry name" value="Fum_Rdtase/Succ_DH_flav-like_C"/>
</dbReference>
<name>A0A918P718_9NEIS</name>
<dbReference type="Proteomes" id="UP000645257">
    <property type="component" value="Unassembled WGS sequence"/>
</dbReference>
<evidence type="ECO:0000256" key="2">
    <source>
        <dbReference type="ARBA" id="ARBA00004950"/>
    </source>
</evidence>
<dbReference type="NCBIfam" id="NF006567">
    <property type="entry name" value="PRK09077.1"/>
    <property type="match status" value="1"/>
</dbReference>
<dbReference type="InterPro" id="IPR027477">
    <property type="entry name" value="Succ_DH/fumarate_Rdtase_cat_sf"/>
</dbReference>
<evidence type="ECO:0000256" key="1">
    <source>
        <dbReference type="ARBA" id="ARBA00001974"/>
    </source>
</evidence>
<dbReference type="PANTHER" id="PTHR42716:SF2">
    <property type="entry name" value="L-ASPARTATE OXIDASE, CHLOROPLASTIC"/>
    <property type="match status" value="1"/>
</dbReference>
<evidence type="ECO:0000256" key="12">
    <source>
        <dbReference type="RuleBase" id="RU362049"/>
    </source>
</evidence>
<comment type="subcellular location">
    <subcellularLocation>
        <location evidence="12">Cytoplasm</location>
    </subcellularLocation>
</comment>
<accession>A0A918P718</accession>
<feature type="active site" description="Proton acceptor" evidence="11">
    <location>
        <position position="282"/>
    </location>
</feature>
<keyword evidence="13" id="KW-0175">Coiled coil</keyword>
<evidence type="ECO:0000256" key="7">
    <source>
        <dbReference type="ARBA" id="ARBA00022827"/>
    </source>
</evidence>
<comment type="catalytic activity">
    <reaction evidence="9">
        <text>L-aspartate + O2 = iminosuccinate + H2O2</text>
        <dbReference type="Rhea" id="RHEA:25876"/>
        <dbReference type="ChEBI" id="CHEBI:15379"/>
        <dbReference type="ChEBI" id="CHEBI:16240"/>
        <dbReference type="ChEBI" id="CHEBI:29991"/>
        <dbReference type="ChEBI" id="CHEBI:77875"/>
        <dbReference type="EC" id="1.4.3.16"/>
    </reaction>
    <physiologicalReaction direction="left-to-right" evidence="9">
        <dbReference type="Rhea" id="RHEA:25877"/>
    </physiologicalReaction>
</comment>
<dbReference type="EMBL" id="BMYX01000026">
    <property type="protein sequence ID" value="GGY28615.1"/>
    <property type="molecule type" value="Genomic_DNA"/>
</dbReference>
<evidence type="ECO:0000313" key="17">
    <source>
        <dbReference type="Proteomes" id="UP000645257"/>
    </source>
</evidence>
<evidence type="ECO:0000256" key="11">
    <source>
        <dbReference type="PIRSR" id="PIRSR000171-1"/>
    </source>
</evidence>
<feature type="domain" description="FAD-dependent oxidoreductase 2 FAD-binding" evidence="14">
    <location>
        <begin position="5"/>
        <end position="384"/>
    </location>
</feature>
<keyword evidence="7 12" id="KW-0274">FAD</keyword>
<keyword evidence="17" id="KW-1185">Reference proteome</keyword>
<dbReference type="Gene3D" id="3.90.700.10">
    <property type="entry name" value="Succinate dehydrogenase/fumarate reductase flavoprotein, catalytic domain"/>
    <property type="match status" value="1"/>
</dbReference>
<dbReference type="SUPFAM" id="SSF56425">
    <property type="entry name" value="Succinate dehydrogenase/fumarate reductase flavoprotein, catalytic domain"/>
    <property type="match status" value="1"/>
</dbReference>
<protein>
    <recommendedName>
        <fullName evidence="4 10">L-aspartate oxidase</fullName>
        <ecNumber evidence="4 10">1.4.3.16</ecNumber>
    </recommendedName>
</protein>
<dbReference type="GO" id="GO:0005737">
    <property type="term" value="C:cytoplasm"/>
    <property type="evidence" value="ECO:0007669"/>
    <property type="project" value="UniProtKB-SubCell"/>
</dbReference>
<evidence type="ECO:0000256" key="8">
    <source>
        <dbReference type="ARBA" id="ARBA00023002"/>
    </source>
</evidence>
<evidence type="ECO:0000256" key="4">
    <source>
        <dbReference type="ARBA" id="ARBA00012173"/>
    </source>
</evidence>
<dbReference type="FunFam" id="1.20.58.100:FF:000002">
    <property type="entry name" value="L-aspartate oxidase"/>
    <property type="match status" value="1"/>
</dbReference>
<dbReference type="SUPFAM" id="SSF46977">
    <property type="entry name" value="Succinate dehydrogenase/fumarate reductase flavoprotein C-terminal domain"/>
    <property type="match status" value="1"/>
</dbReference>
<dbReference type="InterPro" id="IPR036188">
    <property type="entry name" value="FAD/NAD-bd_sf"/>
</dbReference>
<comment type="function">
    <text evidence="12">Catalyzes the oxidation of L-aspartate to iminoaspartate.</text>
</comment>
<reference evidence="16" key="1">
    <citation type="journal article" date="2014" name="Int. J. Syst. Evol. Microbiol.">
        <title>Complete genome sequence of Corynebacterium casei LMG S-19264T (=DSM 44701T), isolated from a smear-ripened cheese.</title>
        <authorList>
            <consortium name="US DOE Joint Genome Institute (JGI-PGF)"/>
            <person name="Walter F."/>
            <person name="Albersmeier A."/>
            <person name="Kalinowski J."/>
            <person name="Ruckert C."/>
        </authorList>
    </citation>
    <scope>NUCLEOTIDE SEQUENCE</scope>
    <source>
        <strain evidence="16">KCTC 32182</strain>
    </source>
</reference>
<feature type="coiled-coil region" evidence="13">
    <location>
        <begin position="443"/>
        <end position="470"/>
    </location>
</feature>
<dbReference type="InterPro" id="IPR037099">
    <property type="entry name" value="Fum_R/Succ_DH_flav-like_C_sf"/>
</dbReference>
<dbReference type="PANTHER" id="PTHR42716">
    <property type="entry name" value="L-ASPARTATE OXIDASE"/>
    <property type="match status" value="1"/>
</dbReference>
<dbReference type="InterPro" id="IPR005288">
    <property type="entry name" value="NadB"/>
</dbReference>
<dbReference type="RefSeq" id="WP_189536721.1">
    <property type="nucleotide sequence ID" value="NZ_BMYX01000026.1"/>
</dbReference>
<evidence type="ECO:0000256" key="3">
    <source>
        <dbReference type="ARBA" id="ARBA00008562"/>
    </source>
</evidence>
<comment type="pathway">
    <text evidence="2 12">Cofactor biosynthesis; NAD(+) biosynthesis; iminoaspartate from L-aspartate (oxidase route): step 1/1.</text>
</comment>
<sequence length="532" mass="58108">MLKFDVLIVGSGLAGMTLALYLAEHRKIGLITKRDLLEGSSTYAQGGIAAVLDTEDSVEEHIRDTLIAGAGLCNPDTTRFIVEHSREAIEWLIDLGVPFTRDDTHKTGYHLTREGGHSHRRIIHAADATGAAVTSTLGQKIKAHPNITLLEDHIAIDLVTSPKLGLEGNRCYGAYALDKRADEVVTIAARHTIIASGGAGKVYLYTTNPDTATGDGIAMGWRAGCRVGNMEFIQFHPTCLYHPHSKSFLISEAVRGEGGILKLPDGTRFMPLHDPRAELAPRDVVARAIDFEMKKHGLDCVYLDISYKPAHFIKEHFPNIYAHCLELGIDITQEPIPVVPAAHYTCGGLITDLAGRTDVAGLYAVGEAACTGLHGANRLASNSLLECLVIGKAAAADILSGDKLPLPAIPDWDDSRVTDPDEEVVISHNWDELRRAMWDYVGIVRTNKRLERALNRIHLLEGEIDEYYSNFHVSNDLIELRNLVQTAELIVRSALARKESRGLHFSRDYPAAQATGRETVLTPAGPAQKGSH</sequence>
<reference evidence="16" key="2">
    <citation type="submission" date="2020-09" db="EMBL/GenBank/DDBJ databases">
        <authorList>
            <person name="Sun Q."/>
            <person name="Kim S."/>
        </authorList>
    </citation>
    <scope>NUCLEOTIDE SEQUENCE</scope>
    <source>
        <strain evidence="16">KCTC 32182</strain>
    </source>
</reference>
<evidence type="ECO:0000256" key="9">
    <source>
        <dbReference type="ARBA" id="ARBA00048305"/>
    </source>
</evidence>
<keyword evidence="6 12" id="KW-0662">Pyridine nucleotide biosynthesis</keyword>
<dbReference type="Gene3D" id="1.20.58.100">
    <property type="entry name" value="Fumarate reductase/succinate dehydrogenase flavoprotein-like, C-terminal domain"/>
    <property type="match status" value="1"/>
</dbReference>
<evidence type="ECO:0000256" key="5">
    <source>
        <dbReference type="ARBA" id="ARBA00022630"/>
    </source>
</evidence>
<proteinExistence type="inferred from homology"/>
<organism evidence="16 17">
    <name type="scientific">Paludibacterium paludis</name>
    <dbReference type="NCBI Taxonomy" id="1225769"/>
    <lineage>
        <taxon>Bacteria</taxon>
        <taxon>Pseudomonadati</taxon>
        <taxon>Pseudomonadota</taxon>
        <taxon>Betaproteobacteria</taxon>
        <taxon>Neisseriales</taxon>
        <taxon>Chromobacteriaceae</taxon>
        <taxon>Paludibacterium</taxon>
    </lineage>
</organism>
<dbReference type="SUPFAM" id="SSF51905">
    <property type="entry name" value="FAD/NAD(P)-binding domain"/>
    <property type="match status" value="1"/>
</dbReference>
<comment type="similarity">
    <text evidence="3 12">Belongs to the FAD-dependent oxidoreductase 2 family. NadB subfamily.</text>
</comment>
<dbReference type="Gene3D" id="3.50.50.60">
    <property type="entry name" value="FAD/NAD(P)-binding domain"/>
    <property type="match status" value="1"/>
</dbReference>
<dbReference type="FunFam" id="3.90.700.10:FF:000002">
    <property type="entry name" value="L-aspartate oxidase"/>
    <property type="match status" value="1"/>
</dbReference>
<dbReference type="GO" id="GO:0034628">
    <property type="term" value="P:'de novo' NAD+ biosynthetic process from L-aspartate"/>
    <property type="evidence" value="ECO:0007669"/>
    <property type="project" value="TreeGrafter"/>
</dbReference>
<keyword evidence="8 12" id="KW-0560">Oxidoreductase</keyword>
<dbReference type="EC" id="1.4.3.16" evidence="4 10"/>
<evidence type="ECO:0000256" key="6">
    <source>
        <dbReference type="ARBA" id="ARBA00022642"/>
    </source>
</evidence>
<dbReference type="Pfam" id="PF00890">
    <property type="entry name" value="FAD_binding_2"/>
    <property type="match status" value="1"/>
</dbReference>
<evidence type="ECO:0000259" key="15">
    <source>
        <dbReference type="Pfam" id="PF02910"/>
    </source>
</evidence>
<dbReference type="Pfam" id="PF02910">
    <property type="entry name" value="Succ_DH_flav_C"/>
    <property type="match status" value="1"/>
</dbReference>
<evidence type="ECO:0000256" key="13">
    <source>
        <dbReference type="SAM" id="Coils"/>
    </source>
</evidence>
<keyword evidence="5 12" id="KW-0285">Flavoprotein</keyword>
<evidence type="ECO:0000259" key="14">
    <source>
        <dbReference type="Pfam" id="PF00890"/>
    </source>
</evidence>
<dbReference type="AlphaFoldDB" id="A0A918P718"/>
<comment type="cofactor">
    <cofactor evidence="1 12">
        <name>FAD</name>
        <dbReference type="ChEBI" id="CHEBI:57692"/>
    </cofactor>
</comment>
<comment type="caution">
    <text evidence="16">The sequence shown here is derived from an EMBL/GenBank/DDBJ whole genome shotgun (WGS) entry which is preliminary data.</text>
</comment>